<name>A0AAV9PL61_9PEZI</name>
<sequence length="1014" mass="113274">MPNGPLTPLGRQLRSVLISLRRSQSQLEAPQRHASGAATAAAAAYQQEEGAVADAGRATSSQYRPWFGEETGTETDHKLEASTDSRKGRPSRAQINRRARVDRISEALSGAGHTKVLPAWHSSPRVKPDLSHMNPRSPTRWANYKNTTARHQDDPIPELAQAREPKLSRLLATYIHYREIGQHLLEADWTSNFQPTPQDDVLLKTKGLTVEDLDSWASLVAMPDSLEAAAVLQEHIKRKGAASVPLFLVSFMLRRKTITASALRILIRAASQVLEHQTSSSAESLPGDAIFLVYVRLVRHARQVWPASLASATELLLRFLPRIANSGQQMSSKQLEQSTFQLNKAMRLIAMPVANEPYKSSGSQEAAIVNVLRFMTEHEPPFGINREGYRAVIQVQLAQPKTTRDRQWAELKALSWPPWKVDRTAMDADFTRESHGLSRAVQTLFRMYEAGYGPQGWERVASVYSGWDHDLTPTIQRRAVGDGRFHSGAALWVARIEVTRTAQEAWACYEACEKEGFQSHHDVLFAIIQKLDYEEERLAGGGTRIRAERNTNEPGLLPGDMREVEPLPPSTHLYTYTTRPPPSVHEFYEQLQLGGVALGGRCLEFIVTRADSLRQGVAYLHESNAGHFNAGTLLAPDSTYDLSAVPVRLFASFLELCSRFSKVPLSRALPAALSGAFRPTHLSGVLEGRKLTSDHALIHAIDLLRRRRPAYRPAWNAVLQSLGRESSLGNLWRLVYTSSSTENLELPAGEEDVWRGAIVAYRLTRRVLSLMRETNLDLDVDGFLALCYATENMALGCFLILRQHQFEHLAGVEPKVGGDPQSYVGQAIKLLRTSSSISLRLKSDFEVLVGEDSSRSQSLLELPRLLHVPNPATLHAYIRTLGWLADYQGLLDTLRWMVEFEAELGEKRAVDRNGEVVMRRAIIAVRVFLERAWLPEEDVCRSEGSEDNGDGAGRLSQCIYRLSTPAPTEVIDEAIQLVGSVDDWGGWPTDQEVEGYCDNERFKHFWPGGHHQRP</sequence>
<feature type="compositionally biased region" description="Basic and acidic residues" evidence="1">
    <location>
        <begin position="74"/>
        <end position="87"/>
    </location>
</feature>
<gene>
    <name evidence="2" type="ORF">LTR77_003165</name>
</gene>
<protein>
    <submittedName>
        <fullName evidence="2">Uncharacterized protein</fullName>
    </submittedName>
</protein>
<comment type="caution">
    <text evidence="2">The sequence shown here is derived from an EMBL/GenBank/DDBJ whole genome shotgun (WGS) entry which is preliminary data.</text>
</comment>
<accession>A0AAV9PL61</accession>
<feature type="region of interest" description="Disordered" evidence="1">
    <location>
        <begin position="119"/>
        <end position="141"/>
    </location>
</feature>
<dbReference type="EMBL" id="JAVRRT010000004">
    <property type="protein sequence ID" value="KAK5173043.1"/>
    <property type="molecule type" value="Genomic_DNA"/>
</dbReference>
<dbReference type="RefSeq" id="XP_064661761.1">
    <property type="nucleotide sequence ID" value="XM_064800422.1"/>
</dbReference>
<keyword evidence="3" id="KW-1185">Reference proteome</keyword>
<reference evidence="2 3" key="1">
    <citation type="submission" date="2023-08" db="EMBL/GenBank/DDBJ databases">
        <title>Black Yeasts Isolated from many extreme environments.</title>
        <authorList>
            <person name="Coleine C."/>
            <person name="Stajich J.E."/>
            <person name="Selbmann L."/>
        </authorList>
    </citation>
    <scope>NUCLEOTIDE SEQUENCE [LARGE SCALE GENOMIC DNA]</scope>
    <source>
        <strain evidence="2 3">CCFEE 5935</strain>
    </source>
</reference>
<feature type="region of interest" description="Disordered" evidence="1">
    <location>
        <begin position="67"/>
        <end position="98"/>
    </location>
</feature>
<evidence type="ECO:0000256" key="1">
    <source>
        <dbReference type="SAM" id="MobiDB-lite"/>
    </source>
</evidence>
<dbReference type="Proteomes" id="UP001337655">
    <property type="component" value="Unassembled WGS sequence"/>
</dbReference>
<dbReference type="AlphaFoldDB" id="A0AAV9PL61"/>
<proteinExistence type="predicted"/>
<evidence type="ECO:0000313" key="3">
    <source>
        <dbReference type="Proteomes" id="UP001337655"/>
    </source>
</evidence>
<organism evidence="2 3">
    <name type="scientific">Saxophila tyrrhenica</name>
    <dbReference type="NCBI Taxonomy" id="1690608"/>
    <lineage>
        <taxon>Eukaryota</taxon>
        <taxon>Fungi</taxon>
        <taxon>Dikarya</taxon>
        <taxon>Ascomycota</taxon>
        <taxon>Pezizomycotina</taxon>
        <taxon>Dothideomycetes</taxon>
        <taxon>Dothideomycetidae</taxon>
        <taxon>Mycosphaerellales</taxon>
        <taxon>Extremaceae</taxon>
        <taxon>Saxophila</taxon>
    </lineage>
</organism>
<evidence type="ECO:0000313" key="2">
    <source>
        <dbReference type="EMBL" id="KAK5173043.1"/>
    </source>
</evidence>
<dbReference type="GeneID" id="89924512"/>